<evidence type="ECO:0000313" key="1">
    <source>
        <dbReference type="EMBL" id="BCA88314.1"/>
    </source>
</evidence>
<dbReference type="SUPFAM" id="SSF143100">
    <property type="entry name" value="TTHA1013/TTHA0281-like"/>
    <property type="match status" value="1"/>
</dbReference>
<dbReference type="Pfam" id="PF05534">
    <property type="entry name" value="HicB"/>
    <property type="match status" value="1"/>
</dbReference>
<proteinExistence type="predicted"/>
<keyword evidence="2" id="KW-1185">Reference proteome</keyword>
<dbReference type="GO" id="GO:0006355">
    <property type="term" value="P:regulation of DNA-templated transcription"/>
    <property type="evidence" value="ECO:0007669"/>
    <property type="project" value="InterPro"/>
</dbReference>
<dbReference type="AlphaFoldDB" id="A0A6F8SKH1"/>
<dbReference type="Proteomes" id="UP000501727">
    <property type="component" value="Chromosome"/>
</dbReference>
<accession>A0A6F8SKH1</accession>
<dbReference type="InterPro" id="IPR035069">
    <property type="entry name" value="TTHA1013/TTHA0281-like"/>
</dbReference>
<organism evidence="1 2">
    <name type="scientific">Adlercreutzia hattorii</name>
    <dbReference type="NCBI Taxonomy" id="2707299"/>
    <lineage>
        <taxon>Bacteria</taxon>
        <taxon>Bacillati</taxon>
        <taxon>Actinomycetota</taxon>
        <taxon>Coriobacteriia</taxon>
        <taxon>Eggerthellales</taxon>
        <taxon>Eggerthellaceae</taxon>
        <taxon>Adlercreutzia</taxon>
    </lineage>
</organism>
<protein>
    <submittedName>
        <fullName evidence="1">Antitoxin HicB</fullName>
    </submittedName>
</protein>
<reference evidence="2" key="2">
    <citation type="submission" date="2020-03" db="EMBL/GenBank/DDBJ databases">
        <title>Complete Genome Sequence of Adlercreutzia sp. strain 8CFCBH1 Producing Equol, Isolated from Healthy Japanese Feces.</title>
        <authorList>
            <person name="Ogata Y."/>
            <person name="Sakamoto M."/>
            <person name="Ohkuma M."/>
            <person name="Hattori M."/>
            <person name="Suda W."/>
        </authorList>
    </citation>
    <scope>NUCLEOTIDE SEQUENCE [LARGE SCALE GENOMIC DNA]</scope>
    <source>
        <strain evidence="2">8CFCBH1</strain>
    </source>
</reference>
<sequence length="109" mass="11794">MSNVLSYRGYYATVEFDSEEGLLCGSVVGMSDGVYFEVETAAGVESAFHEAVDDYLSFCKEKGKQPEKSYKGSFNVRINPDLHRAAALAAAVRKESLNQFVADAIAAAL</sequence>
<name>A0A6F8SKH1_9ACTN</name>
<dbReference type="KEGG" id="ahat:ADCFC_09330"/>
<gene>
    <name evidence="1" type="ORF">ADCFC_08120</name>
</gene>
<reference evidence="2" key="1">
    <citation type="journal article" date="2020" name="Microbiol. Resour. Announc.">
        <title>Complete Genome Sequence of Adlercreutzia sp. Strain 8CFCBH1, a Potent Producer of Equol, Isolated from Healthy Japanese Feces.</title>
        <authorList>
            <person name="Ogata Y."/>
            <person name="Sakamoto M."/>
            <person name="Ohkuma M."/>
            <person name="Hattori M."/>
            <person name="Suda W."/>
        </authorList>
    </citation>
    <scope>NUCLEOTIDE SEQUENCE [LARGE SCALE GENOMIC DNA]</scope>
    <source>
        <strain evidence="2">8CFCBH1</strain>
    </source>
</reference>
<dbReference type="InterPro" id="IPR008651">
    <property type="entry name" value="Uncharacterised_HicB"/>
</dbReference>
<dbReference type="RefSeq" id="WP_114539927.1">
    <property type="nucleotide sequence ID" value="NZ_AP022829.1"/>
</dbReference>
<evidence type="ECO:0000313" key="2">
    <source>
        <dbReference type="Proteomes" id="UP000501727"/>
    </source>
</evidence>
<dbReference type="InterPro" id="IPR010985">
    <property type="entry name" value="Ribbon_hlx_hlx"/>
</dbReference>
<dbReference type="EMBL" id="AP022829">
    <property type="protein sequence ID" value="BCA88314.1"/>
    <property type="molecule type" value="Genomic_DNA"/>
</dbReference>
<dbReference type="SUPFAM" id="SSF47598">
    <property type="entry name" value="Ribbon-helix-helix"/>
    <property type="match status" value="1"/>
</dbReference>